<dbReference type="AlphaFoldDB" id="A0A917HZW0"/>
<dbReference type="InterPro" id="IPR006680">
    <property type="entry name" value="Amidohydro-rel"/>
</dbReference>
<comment type="caution">
    <text evidence="2">The sequence shown here is derived from an EMBL/GenBank/DDBJ whole genome shotgun (WGS) entry which is preliminary data.</text>
</comment>
<name>A0A917HZW0_9FLAO</name>
<dbReference type="PANTHER" id="PTHR43135">
    <property type="entry name" value="ALPHA-D-RIBOSE 1-METHYLPHOSPHONATE 5-TRIPHOSPHATE DIPHOSPHATASE"/>
    <property type="match status" value="1"/>
</dbReference>
<dbReference type="Proteomes" id="UP000633278">
    <property type="component" value="Unassembled WGS sequence"/>
</dbReference>
<protein>
    <submittedName>
        <fullName evidence="2">Imidazolonepropionase</fullName>
    </submittedName>
</protein>
<dbReference type="Gene3D" id="3.20.20.140">
    <property type="entry name" value="Metal-dependent hydrolases"/>
    <property type="match status" value="1"/>
</dbReference>
<organism evidence="2 3">
    <name type="scientific">Polaribacter pacificus</name>
    <dbReference type="NCBI Taxonomy" id="1775173"/>
    <lineage>
        <taxon>Bacteria</taxon>
        <taxon>Pseudomonadati</taxon>
        <taxon>Bacteroidota</taxon>
        <taxon>Flavobacteriia</taxon>
        <taxon>Flavobacteriales</taxon>
        <taxon>Flavobacteriaceae</taxon>
    </lineage>
</organism>
<keyword evidence="3" id="KW-1185">Reference proteome</keyword>
<dbReference type="PANTHER" id="PTHR43135:SF3">
    <property type="entry name" value="ALPHA-D-RIBOSE 1-METHYLPHOSPHONATE 5-TRIPHOSPHATE DIPHOSPHATASE"/>
    <property type="match status" value="1"/>
</dbReference>
<gene>
    <name evidence="2" type="ORF">GCM10011416_16560</name>
</gene>
<dbReference type="Pfam" id="PF01979">
    <property type="entry name" value="Amidohydro_1"/>
    <property type="match status" value="1"/>
</dbReference>
<evidence type="ECO:0000313" key="3">
    <source>
        <dbReference type="Proteomes" id="UP000633278"/>
    </source>
</evidence>
<sequence length="418" mass="45450">MIGIGFAQQTPGSKQTAPFSIEGATAHLGDGTVIENSLIMVSDGKISFVGSANMRIARMGKVINAKGKHVYPGFIVSNTTLGLGEIDAVKASIDEREIGAFLPHIRSIVAYNAESKVVESMRPNGVLMGQITPRGGMVSGTSSLVQFDAWNWEDAIIKADEGIHASWPNSLTFGRWWLGEDNGAKANPNYTKSIALFKEKIENAKTYLAGPRNPKNLVYEAMEGLLNGTTKLYVHVDGQKEIIDAVNFAKDYGIKLVIVNGDEAYKVADVLVKNNVPVIVQRAHRIPGGDDSDYDFSYKLAKLLVEKGVTVAIGMDGDMERMSARNLPFYAGTYAAYGLGKEEALKLITSNPAKILGVEDRVGTLAVGKDATLFISEGDALDMRTNVLSHAFIQGRTLSLESHQTTLWKRYANKYKNQ</sequence>
<reference evidence="2" key="1">
    <citation type="journal article" date="2014" name="Int. J. Syst. Evol. Microbiol.">
        <title>Complete genome sequence of Corynebacterium casei LMG S-19264T (=DSM 44701T), isolated from a smear-ripened cheese.</title>
        <authorList>
            <consortium name="US DOE Joint Genome Institute (JGI-PGF)"/>
            <person name="Walter F."/>
            <person name="Albersmeier A."/>
            <person name="Kalinowski J."/>
            <person name="Ruckert C."/>
        </authorList>
    </citation>
    <scope>NUCLEOTIDE SEQUENCE</scope>
    <source>
        <strain evidence="2">CGMCC 1.15763</strain>
    </source>
</reference>
<reference evidence="2" key="2">
    <citation type="submission" date="2020-09" db="EMBL/GenBank/DDBJ databases">
        <authorList>
            <person name="Sun Q."/>
            <person name="Zhou Y."/>
        </authorList>
    </citation>
    <scope>NUCLEOTIDE SEQUENCE</scope>
    <source>
        <strain evidence="2">CGMCC 1.15763</strain>
    </source>
</reference>
<feature type="domain" description="Amidohydrolase-related" evidence="1">
    <location>
        <begin position="293"/>
        <end position="379"/>
    </location>
</feature>
<dbReference type="InterPro" id="IPR051781">
    <property type="entry name" value="Metallo-dep_Hydrolase"/>
</dbReference>
<proteinExistence type="predicted"/>
<dbReference type="SUPFAM" id="SSF51338">
    <property type="entry name" value="Composite domain of metallo-dependent hydrolases"/>
    <property type="match status" value="1"/>
</dbReference>
<accession>A0A917HZW0</accession>
<evidence type="ECO:0000259" key="1">
    <source>
        <dbReference type="Pfam" id="PF01979"/>
    </source>
</evidence>
<dbReference type="GO" id="GO:0016810">
    <property type="term" value="F:hydrolase activity, acting on carbon-nitrogen (but not peptide) bonds"/>
    <property type="evidence" value="ECO:0007669"/>
    <property type="project" value="InterPro"/>
</dbReference>
<dbReference type="EMBL" id="BMJW01000002">
    <property type="protein sequence ID" value="GGG98993.1"/>
    <property type="molecule type" value="Genomic_DNA"/>
</dbReference>
<evidence type="ECO:0000313" key="2">
    <source>
        <dbReference type="EMBL" id="GGG98993.1"/>
    </source>
</evidence>
<dbReference type="SUPFAM" id="SSF51556">
    <property type="entry name" value="Metallo-dependent hydrolases"/>
    <property type="match status" value="1"/>
</dbReference>
<dbReference type="InterPro" id="IPR032466">
    <property type="entry name" value="Metal_Hydrolase"/>
</dbReference>
<dbReference type="InterPro" id="IPR011059">
    <property type="entry name" value="Metal-dep_hydrolase_composite"/>
</dbReference>